<dbReference type="InterPro" id="IPR035093">
    <property type="entry name" value="RelE/ParE_toxin_dom_sf"/>
</dbReference>
<organism evidence="1 2">
    <name type="scientific">Nicoliella spurrieriana</name>
    <dbReference type="NCBI Taxonomy" id="2925830"/>
    <lineage>
        <taxon>Bacteria</taxon>
        <taxon>Bacillati</taxon>
        <taxon>Bacillota</taxon>
        <taxon>Bacilli</taxon>
        <taxon>Lactobacillales</taxon>
        <taxon>Lactobacillaceae</taxon>
        <taxon>Nicoliella</taxon>
    </lineage>
</organism>
<name>A0A976RS32_9LACO</name>
<gene>
    <name evidence="1" type="ORF">MOO44_08325</name>
</gene>
<dbReference type="KEGG" id="lbe:MOO44_08325"/>
<sequence length="114" mass="13316">MEIVYKNNKLKKQCESLKEAKKDYGFDIAKKIKKDINFIESAQDLSTVINYLPFHFHDLKGDLSGKYSIDVAGRRNPYRFIVQFDGYDKDMVFKNPSCIKIISIEKISDHYKKG</sequence>
<dbReference type="AlphaFoldDB" id="A0A976RS32"/>
<proteinExistence type="predicted"/>
<keyword evidence="2" id="KW-1185">Reference proteome</keyword>
<dbReference type="Gene3D" id="3.30.2310.20">
    <property type="entry name" value="RelE-like"/>
    <property type="match status" value="1"/>
</dbReference>
<reference evidence="1" key="1">
    <citation type="journal article" date="2022" name="Int. J. Syst. Evol. Microbiol.">
        <title>Apilactobacillus apisilvae sp. nov., Nicolia spurrieriana gen. nov. sp. nov., Bombilactobacillus folatiphilus sp. nov. and Bombilactobacillus thymidiniphilus sp. nov., four new lactic acid bacterial isolates from stingless bees Tetragonula carbonaria and Austroplebeia australis.</title>
        <authorList>
            <person name="Oliphant S.A."/>
            <person name="Watson-Haigh N.S."/>
            <person name="Sumby K.M."/>
            <person name="Gardner J."/>
            <person name="Groom S."/>
            <person name="Jiranek V."/>
        </authorList>
    </citation>
    <scope>NUCLEOTIDE SEQUENCE</scope>
    <source>
        <strain evidence="1">SGEP1_A5</strain>
    </source>
</reference>
<evidence type="ECO:0000313" key="2">
    <source>
        <dbReference type="Proteomes" id="UP000831181"/>
    </source>
</evidence>
<dbReference type="EMBL" id="CP093361">
    <property type="protein sequence ID" value="UQS86855.1"/>
    <property type="molecule type" value="Genomic_DNA"/>
</dbReference>
<dbReference type="Proteomes" id="UP000831181">
    <property type="component" value="Chromosome"/>
</dbReference>
<evidence type="ECO:0000313" key="1">
    <source>
        <dbReference type="EMBL" id="UQS86855.1"/>
    </source>
</evidence>
<dbReference type="RefSeq" id="WP_260116656.1">
    <property type="nucleotide sequence ID" value="NZ_CP093361.1"/>
</dbReference>
<accession>A0A976RS32</accession>
<protein>
    <submittedName>
        <fullName evidence="1">Type II toxin-antitoxin system RelE/ParE family toxin</fullName>
    </submittedName>
</protein>
<dbReference type="SUPFAM" id="SSF143011">
    <property type="entry name" value="RelE-like"/>
    <property type="match status" value="1"/>
</dbReference>